<name>A0A261S5U5_9BORD</name>
<proteinExistence type="predicted"/>
<dbReference type="AlphaFoldDB" id="A0A261S5U5"/>
<organism evidence="2 3">
    <name type="scientific">Bordetella genomosp. 10</name>
    <dbReference type="NCBI Taxonomy" id="1416804"/>
    <lineage>
        <taxon>Bacteria</taxon>
        <taxon>Pseudomonadati</taxon>
        <taxon>Pseudomonadota</taxon>
        <taxon>Betaproteobacteria</taxon>
        <taxon>Burkholderiales</taxon>
        <taxon>Alcaligenaceae</taxon>
        <taxon>Bordetella</taxon>
    </lineage>
</organism>
<gene>
    <name evidence="2" type="ORF">CAL29_28470</name>
</gene>
<keyword evidence="3" id="KW-1185">Reference proteome</keyword>
<evidence type="ECO:0000313" key="2">
    <source>
        <dbReference type="EMBL" id="OZI31803.1"/>
    </source>
</evidence>
<reference evidence="3" key="1">
    <citation type="submission" date="2017-05" db="EMBL/GenBank/DDBJ databases">
        <title>Complete and WGS of Bordetella genogroups.</title>
        <authorList>
            <person name="Spilker T."/>
            <person name="Lipuma J."/>
        </authorList>
    </citation>
    <scope>NUCLEOTIDE SEQUENCE [LARGE SCALE GENOMIC DNA]</scope>
    <source>
        <strain evidence="3">AU16122</strain>
    </source>
</reference>
<feature type="region of interest" description="Disordered" evidence="1">
    <location>
        <begin position="1"/>
        <end position="21"/>
    </location>
</feature>
<protein>
    <submittedName>
        <fullName evidence="2">Uncharacterized protein</fullName>
    </submittedName>
</protein>
<dbReference type="OrthoDB" id="9850229at2"/>
<evidence type="ECO:0000256" key="1">
    <source>
        <dbReference type="SAM" id="MobiDB-lite"/>
    </source>
</evidence>
<dbReference type="EMBL" id="NEVM01000005">
    <property type="protein sequence ID" value="OZI31803.1"/>
    <property type="molecule type" value="Genomic_DNA"/>
</dbReference>
<comment type="caution">
    <text evidence="2">The sequence shown here is derived from an EMBL/GenBank/DDBJ whole genome shotgun (WGS) entry which is preliminary data.</text>
</comment>
<dbReference type="RefSeq" id="WP_094856210.1">
    <property type="nucleotide sequence ID" value="NZ_NEVM01000005.1"/>
</dbReference>
<evidence type="ECO:0000313" key="3">
    <source>
        <dbReference type="Proteomes" id="UP000216020"/>
    </source>
</evidence>
<dbReference type="Proteomes" id="UP000216020">
    <property type="component" value="Unassembled WGS sequence"/>
</dbReference>
<sequence length="133" mass="14237">MYNTLSLSRPAAAGPNLPAGDDARAPNVYDRLCALDEPDQLHSIEVHGFAGTTSPGKIDSMMEAVGRRLADRCNVPADRIQRIAHRQPDAYPAALYDKVLVDVRHASRPEAPRLAIFAGTGPAAGAREGQHSN</sequence>
<accession>A0A261S5U5</accession>